<dbReference type="Proteomes" id="UP000011885">
    <property type="component" value="Unassembled WGS sequence"/>
</dbReference>
<dbReference type="CDD" id="cd00229">
    <property type="entry name" value="SGNH_hydrolase"/>
    <property type="match status" value="1"/>
</dbReference>
<dbReference type="Pfam" id="PF13472">
    <property type="entry name" value="Lipase_GDSL_2"/>
    <property type="match status" value="1"/>
</dbReference>
<accession>M5U7I0</accession>
<evidence type="ECO:0000256" key="1">
    <source>
        <dbReference type="SAM" id="SignalP"/>
    </source>
</evidence>
<evidence type="ECO:0000313" key="3">
    <source>
        <dbReference type="EMBL" id="EMI57214.1"/>
    </source>
</evidence>
<dbReference type="SUPFAM" id="SSF52266">
    <property type="entry name" value="SGNH hydrolase"/>
    <property type="match status" value="1"/>
</dbReference>
<dbReference type="InterPro" id="IPR013830">
    <property type="entry name" value="SGNH_hydro"/>
</dbReference>
<evidence type="ECO:0000259" key="2">
    <source>
        <dbReference type="Pfam" id="PF13472"/>
    </source>
</evidence>
<keyword evidence="1" id="KW-0732">Signal</keyword>
<feature type="non-terminal residue" evidence="3">
    <location>
        <position position="438"/>
    </location>
</feature>
<keyword evidence="4" id="KW-1185">Reference proteome</keyword>
<feature type="chain" id="PRO_5004072980" evidence="1">
    <location>
        <begin position="23"/>
        <end position="438"/>
    </location>
</feature>
<gene>
    <name evidence="3" type="ORF">RSSM_01320</name>
</gene>
<dbReference type="GO" id="GO:0016788">
    <property type="term" value="F:hydrolase activity, acting on ester bonds"/>
    <property type="evidence" value="ECO:0007669"/>
    <property type="project" value="UniProtKB-ARBA"/>
</dbReference>
<dbReference type="AlphaFoldDB" id="M5U7I0"/>
<dbReference type="PANTHER" id="PTHR34407:SF1">
    <property type="entry name" value="SGNH HYDROLASE-TYPE ESTERASE DOMAIN-CONTAINING PROTEIN"/>
    <property type="match status" value="1"/>
</dbReference>
<protein>
    <submittedName>
        <fullName evidence="3">Putative secreted protein</fullName>
    </submittedName>
</protein>
<evidence type="ECO:0000313" key="4">
    <source>
        <dbReference type="Proteomes" id="UP000011885"/>
    </source>
</evidence>
<organism evidence="3 4">
    <name type="scientific">Rhodopirellula sallentina SM41</name>
    <dbReference type="NCBI Taxonomy" id="1263870"/>
    <lineage>
        <taxon>Bacteria</taxon>
        <taxon>Pseudomonadati</taxon>
        <taxon>Planctomycetota</taxon>
        <taxon>Planctomycetia</taxon>
        <taxon>Pirellulales</taxon>
        <taxon>Pirellulaceae</taxon>
        <taxon>Rhodopirellula</taxon>
    </lineage>
</organism>
<feature type="signal peptide" evidence="1">
    <location>
        <begin position="1"/>
        <end position="22"/>
    </location>
</feature>
<name>M5U7I0_9BACT</name>
<reference evidence="3 4" key="1">
    <citation type="journal article" date="2013" name="Mar. Genomics">
        <title>Expression of sulfatases in Rhodopirellula baltica and the diversity of sulfatases in the genus Rhodopirellula.</title>
        <authorList>
            <person name="Wegner C.E."/>
            <person name="Richter-Heitmann T."/>
            <person name="Klindworth A."/>
            <person name="Klockow C."/>
            <person name="Richter M."/>
            <person name="Achstetter T."/>
            <person name="Glockner F.O."/>
            <person name="Harder J."/>
        </authorList>
    </citation>
    <scope>NUCLEOTIDE SEQUENCE [LARGE SCALE GENOMIC DNA]</scope>
    <source>
        <strain evidence="3 4">SM41</strain>
    </source>
</reference>
<sequence>MRIPPILSLTVLLCVFLFVADAQGMTSASFGEFDRRAKAGERLDVVFFGASLTWGSNATDPQLTSYRAKVARRLQDAYPQAHFAFHDASIGGTNSQLAVFRLDRDVLRHKPDLVFLDFSANDDINTADTEKLAAYESLLWRIIEEGRAPVVQMIFPFGWDVKSADFDRMKRRAAHLSLSKAYGTAVGDAISLAVQRVKAGEMTVEQIWPFDLVHPGDVGYQLFADVAWAAFQDAVRRDVVCKTPKEMVHGETYRTQSRVRISTLGELPKGWRNESPNLTSAYFDMLMSRWLEDEVVASNRVEIQTAEEEKRFSPQQVDRLKVSFRGNMVLLFGEGTTKSVRYRAYIDGKLVKRMRPGAKEPMCEFDSASISARANGNTHHVAVIAENLAADRDHTLEIEPLFSPELEEQELRLESICVAGGDAEVFPFPSNDSPILND</sequence>
<proteinExistence type="predicted"/>
<dbReference type="PANTHER" id="PTHR34407">
    <property type="entry name" value="EXPRESSED PROTEIN"/>
    <property type="match status" value="1"/>
</dbReference>
<feature type="domain" description="SGNH hydrolase-type esterase" evidence="2">
    <location>
        <begin position="47"/>
        <end position="222"/>
    </location>
</feature>
<dbReference type="EMBL" id="ANOH01000103">
    <property type="protein sequence ID" value="EMI57214.1"/>
    <property type="molecule type" value="Genomic_DNA"/>
</dbReference>
<comment type="caution">
    <text evidence="3">The sequence shown here is derived from an EMBL/GenBank/DDBJ whole genome shotgun (WGS) entry which is preliminary data.</text>
</comment>
<dbReference type="OrthoDB" id="388542at2"/>
<dbReference type="InterPro" id="IPR036514">
    <property type="entry name" value="SGNH_hydro_sf"/>
</dbReference>
<dbReference type="Gene3D" id="3.40.50.1110">
    <property type="entry name" value="SGNH hydrolase"/>
    <property type="match status" value="1"/>
</dbReference>